<dbReference type="Gene3D" id="3.30.930.10">
    <property type="entry name" value="Bira Bifunctional Protein, Domain 2"/>
    <property type="match status" value="1"/>
</dbReference>
<dbReference type="InterPro" id="IPR002317">
    <property type="entry name" value="Ser-tRNA-ligase_type_1"/>
</dbReference>
<feature type="binding site" evidence="8">
    <location>
        <position position="229"/>
    </location>
    <ligand>
        <name>L-serine</name>
        <dbReference type="ChEBI" id="CHEBI:33384"/>
    </ligand>
</feature>
<evidence type="ECO:0000256" key="7">
    <source>
        <dbReference type="ARBA" id="ARBA00034892"/>
    </source>
</evidence>
<dbReference type="Pfam" id="PF00587">
    <property type="entry name" value="tRNA-synt_2b"/>
    <property type="match status" value="1"/>
</dbReference>
<gene>
    <name evidence="11" type="ORF">DASB73_002760</name>
</gene>
<dbReference type="InterPro" id="IPR006195">
    <property type="entry name" value="aa-tRNA-synth_II"/>
</dbReference>
<dbReference type="EMBL" id="BTGC01000001">
    <property type="protein sequence ID" value="GMM49318.1"/>
    <property type="molecule type" value="Genomic_DNA"/>
</dbReference>
<dbReference type="Proteomes" id="UP001362899">
    <property type="component" value="Unassembled WGS sequence"/>
</dbReference>
<evidence type="ECO:0000256" key="6">
    <source>
        <dbReference type="ARBA" id="ARBA00031113"/>
    </source>
</evidence>
<dbReference type="InterPro" id="IPR002314">
    <property type="entry name" value="aa-tRNA-synt_IIb"/>
</dbReference>
<sequence>MRAHKLPLPVFNVKDIAARPWVYEESINLRKIKLYNNQSINDILTGCKNLKNAEHEQQKLAYERNLINKSQGADTPNISTSRKVLKDQFKKISSSISEIKQNLQNILATVPNLVSENLDEREFKVIKQNDVPLLDKENSFNHLETKLVDLATGSQVSGNGQTYLNGDLSMLEQVLIMYALRKCRQFNFELVSSPTMVRTDYVEACGFQPRDDASQIYFVKDTDTCLIGTAEIPLAAQMANQKINKLPLQHAGVSKAYRAEAGSRGKESKGIYRLHEFNKVEMFVWCEPTLEESTKWFNKLIEFQYNILSSVLNNSVPLRIIQIPPDDLGAPAYRKYDIEAWMPNRQSWGELSSCSICLDYQAQRLHTKNSQNQFVHTLNATALAVPRVILSLIENSNGKINLSPELAELMGKSSIDL</sequence>
<keyword evidence="4 9" id="KW-0067">ATP-binding</keyword>
<protein>
    <recommendedName>
        <fullName evidence="1">serine--tRNA ligase</fullName>
        <ecNumber evidence="1">6.1.1.11</ecNumber>
    </recommendedName>
    <alternativeName>
        <fullName evidence="6">Seryl-tRNA synthetase</fullName>
    </alternativeName>
    <alternativeName>
        <fullName evidence="7">Seryl-tRNA(Ser) synthetase</fullName>
    </alternativeName>
</protein>
<dbReference type="PIRSF" id="PIRSF001529">
    <property type="entry name" value="Ser-tRNA-synth_IIa"/>
    <property type="match status" value="1"/>
</dbReference>
<dbReference type="SUPFAM" id="SSF55681">
    <property type="entry name" value="Class II aaRS and biotin synthetases"/>
    <property type="match status" value="1"/>
</dbReference>
<proteinExistence type="predicted"/>
<keyword evidence="12" id="KW-1185">Reference proteome</keyword>
<feature type="binding site" evidence="9">
    <location>
        <begin position="350"/>
        <end position="353"/>
    </location>
    <ligand>
        <name>ATP</name>
        <dbReference type="ChEBI" id="CHEBI:30616"/>
    </ligand>
</feature>
<keyword evidence="3" id="KW-0547">Nucleotide-binding</keyword>
<dbReference type="EC" id="6.1.1.11" evidence="1"/>
<dbReference type="SUPFAM" id="SSF46589">
    <property type="entry name" value="tRNA-binding arm"/>
    <property type="match status" value="1"/>
</dbReference>
<evidence type="ECO:0000313" key="12">
    <source>
        <dbReference type="Proteomes" id="UP001362899"/>
    </source>
</evidence>
<evidence type="ECO:0000313" key="11">
    <source>
        <dbReference type="EMBL" id="GMM49318.1"/>
    </source>
</evidence>
<evidence type="ECO:0000256" key="3">
    <source>
        <dbReference type="ARBA" id="ARBA00022741"/>
    </source>
</evidence>
<dbReference type="GO" id="GO:0004828">
    <property type="term" value="F:serine-tRNA ligase activity"/>
    <property type="evidence" value="ECO:0007669"/>
    <property type="project" value="UniProtKB-EC"/>
</dbReference>
<dbReference type="PRINTS" id="PR00981">
    <property type="entry name" value="TRNASYNTHSER"/>
</dbReference>
<dbReference type="AlphaFoldDB" id="A0AAV5REZ6"/>
<comment type="caution">
    <text evidence="11">The sequence shown here is derived from an EMBL/GenBank/DDBJ whole genome shotgun (WGS) entry which is preliminary data.</text>
</comment>
<dbReference type="PANTHER" id="PTHR11778">
    <property type="entry name" value="SERYL-TRNA SYNTHETASE"/>
    <property type="match status" value="1"/>
</dbReference>
<evidence type="ECO:0000256" key="1">
    <source>
        <dbReference type="ARBA" id="ARBA00012840"/>
    </source>
</evidence>
<dbReference type="PROSITE" id="PS50862">
    <property type="entry name" value="AA_TRNA_LIGASE_II"/>
    <property type="match status" value="1"/>
</dbReference>
<reference evidence="11 12" key="1">
    <citation type="journal article" date="2023" name="Elife">
        <title>Identification of key yeast species and microbe-microbe interactions impacting larval growth of Drosophila in the wild.</title>
        <authorList>
            <person name="Mure A."/>
            <person name="Sugiura Y."/>
            <person name="Maeda R."/>
            <person name="Honda K."/>
            <person name="Sakurai N."/>
            <person name="Takahashi Y."/>
            <person name="Watada M."/>
            <person name="Katoh T."/>
            <person name="Gotoh A."/>
            <person name="Gotoh Y."/>
            <person name="Taniguchi I."/>
            <person name="Nakamura K."/>
            <person name="Hayashi T."/>
            <person name="Katayama T."/>
            <person name="Uemura T."/>
            <person name="Hattori Y."/>
        </authorList>
    </citation>
    <scope>NUCLEOTIDE SEQUENCE [LARGE SCALE GENOMIC DNA]</scope>
    <source>
        <strain evidence="11 12">SB-73</strain>
    </source>
</reference>
<feature type="binding site" evidence="9">
    <location>
        <begin position="258"/>
        <end position="260"/>
    </location>
    <ligand>
        <name>ATP</name>
        <dbReference type="ChEBI" id="CHEBI:30616"/>
    </ligand>
</feature>
<feature type="domain" description="Aminoacyl-transfer RNA synthetases class-II family profile" evidence="10">
    <location>
        <begin position="184"/>
        <end position="404"/>
    </location>
</feature>
<feature type="binding site" evidence="8">
    <location>
        <position position="281"/>
    </location>
    <ligand>
        <name>L-serine</name>
        <dbReference type="ChEBI" id="CHEBI:33384"/>
    </ligand>
</feature>
<feature type="binding site" evidence="8">
    <location>
        <position position="379"/>
    </location>
    <ligand>
        <name>L-serine</name>
        <dbReference type="ChEBI" id="CHEBI:33384"/>
    </ligand>
</feature>
<evidence type="ECO:0000256" key="4">
    <source>
        <dbReference type="ARBA" id="ARBA00022840"/>
    </source>
</evidence>
<name>A0AAV5REZ6_STABA</name>
<dbReference type="InterPro" id="IPR010978">
    <property type="entry name" value="tRNA-bd_arm"/>
</dbReference>
<evidence type="ECO:0000256" key="2">
    <source>
        <dbReference type="ARBA" id="ARBA00022598"/>
    </source>
</evidence>
<evidence type="ECO:0000256" key="8">
    <source>
        <dbReference type="PIRSR" id="PIRSR001529-1"/>
    </source>
</evidence>
<keyword evidence="5" id="KW-0030">Aminoacyl-tRNA synthetase</keyword>
<feature type="binding site" evidence="8">
    <location>
        <position position="258"/>
    </location>
    <ligand>
        <name>L-serine</name>
        <dbReference type="ChEBI" id="CHEBI:33384"/>
    </ligand>
</feature>
<dbReference type="GO" id="GO:0005524">
    <property type="term" value="F:ATP binding"/>
    <property type="evidence" value="ECO:0007669"/>
    <property type="project" value="UniProtKB-KW"/>
</dbReference>
<keyword evidence="2 11" id="KW-0436">Ligase</keyword>
<evidence type="ECO:0000259" key="10">
    <source>
        <dbReference type="PROSITE" id="PS50862"/>
    </source>
</evidence>
<feature type="site" description="Important for serine binding" evidence="8">
    <location>
        <position position="381"/>
    </location>
</feature>
<accession>A0AAV5REZ6</accession>
<organism evidence="11 12">
    <name type="scientific">Starmerella bacillaris</name>
    <name type="common">Yeast</name>
    <name type="synonym">Candida zemplinina</name>
    <dbReference type="NCBI Taxonomy" id="1247836"/>
    <lineage>
        <taxon>Eukaryota</taxon>
        <taxon>Fungi</taxon>
        <taxon>Dikarya</taxon>
        <taxon>Ascomycota</taxon>
        <taxon>Saccharomycotina</taxon>
        <taxon>Dipodascomycetes</taxon>
        <taxon>Dipodascales</taxon>
        <taxon>Trichomonascaceae</taxon>
        <taxon>Starmerella</taxon>
    </lineage>
</organism>
<evidence type="ECO:0000256" key="5">
    <source>
        <dbReference type="ARBA" id="ARBA00023146"/>
    </source>
</evidence>
<dbReference type="InterPro" id="IPR045864">
    <property type="entry name" value="aa-tRNA-synth_II/BPL/LPL"/>
</dbReference>
<evidence type="ECO:0000256" key="9">
    <source>
        <dbReference type="PIRSR" id="PIRSR001529-2"/>
    </source>
</evidence>
<dbReference type="GO" id="GO:0006434">
    <property type="term" value="P:seryl-tRNA aminoacylation"/>
    <property type="evidence" value="ECO:0007669"/>
    <property type="project" value="InterPro"/>
</dbReference>